<dbReference type="EMBL" id="JXTP01000090">
    <property type="protein sequence ID" value="KIU25999.1"/>
    <property type="molecule type" value="Genomic_DNA"/>
</dbReference>
<organism evidence="1 2">
    <name type="scientific">Sphingomonas melonis</name>
    <dbReference type="NCBI Taxonomy" id="152682"/>
    <lineage>
        <taxon>Bacteria</taxon>
        <taxon>Pseudomonadati</taxon>
        <taxon>Pseudomonadota</taxon>
        <taxon>Alphaproteobacteria</taxon>
        <taxon>Sphingomonadales</taxon>
        <taxon>Sphingomonadaceae</taxon>
        <taxon>Sphingomonas</taxon>
    </lineage>
</organism>
<comment type="caution">
    <text evidence="1">The sequence shown here is derived from an EMBL/GenBank/DDBJ whole genome shotgun (WGS) entry which is preliminary data.</text>
</comment>
<dbReference type="Proteomes" id="UP000033203">
    <property type="component" value="Unassembled WGS sequence"/>
</dbReference>
<reference evidence="1 2" key="1">
    <citation type="submission" date="2015-01" db="EMBL/GenBank/DDBJ databases">
        <title>Genome of Sphingomonas taxi strain 30a.</title>
        <authorList>
            <person name="Eevers N."/>
            <person name="Van Hamme J."/>
            <person name="Bottos E."/>
            <person name="Weyens N."/>
            <person name="Vangronsveld J."/>
        </authorList>
    </citation>
    <scope>NUCLEOTIDE SEQUENCE [LARGE SCALE GENOMIC DNA]</scope>
    <source>
        <strain evidence="1 2">30a</strain>
    </source>
</reference>
<sequence>MSFPQHEGFEVCRVEVEPAAEAQFVSLTDRGGTVAERFFVRSGNSTQELTPSQMHLYVGQRFRRRD</sequence>
<protein>
    <submittedName>
        <fullName evidence="1">Uncharacterized protein</fullName>
    </submittedName>
</protein>
<gene>
    <name evidence="1" type="ORF">SR41_16605</name>
</gene>
<evidence type="ECO:0000313" key="2">
    <source>
        <dbReference type="Proteomes" id="UP000033203"/>
    </source>
</evidence>
<accession>A0A0D1KNF2</accession>
<name>A0A0D1KNF2_9SPHN</name>
<dbReference type="PATRIC" id="fig|1549858.7.peg.3516"/>
<proteinExistence type="predicted"/>
<dbReference type="AlphaFoldDB" id="A0A0D1KNF2"/>
<evidence type="ECO:0000313" key="1">
    <source>
        <dbReference type="EMBL" id="KIU25999.1"/>
    </source>
</evidence>